<dbReference type="GO" id="GO:0016791">
    <property type="term" value="F:phosphatase activity"/>
    <property type="evidence" value="ECO:0007669"/>
    <property type="project" value="TreeGrafter"/>
</dbReference>
<dbReference type="OrthoDB" id="8347407at2"/>
<dbReference type="Gene3D" id="3.40.50.1240">
    <property type="entry name" value="Phosphoglycerate mutase-like"/>
    <property type="match status" value="1"/>
</dbReference>
<proteinExistence type="predicted"/>
<dbReference type="RefSeq" id="WP_044433292.1">
    <property type="nucleotide sequence ID" value="NZ_BJYZ01000011.1"/>
</dbReference>
<sequence>MEPVTRWWLVRHAPAINPDGLIYGQGEIAVDCSDRTALDALASLLPADPVRMVTPLARTGTTAEALWGGPWSDRDCVVEPALLEQSFGDWQGLSHDALSALGDAQVAAFWQAPATATPPGGESFADVVARVAPALERRSAEFRGRDIAAVCHGGSIRAALAVALGLSPAQALAFQIDPLSLTRIDHIPVPNEPAVWRVVTVNRS</sequence>
<name>A0A512DR03_9PROT</name>
<dbReference type="InterPro" id="IPR013078">
    <property type="entry name" value="His_Pase_superF_clade-1"/>
</dbReference>
<dbReference type="Pfam" id="PF00300">
    <property type="entry name" value="His_Phos_1"/>
    <property type="match status" value="1"/>
</dbReference>
<dbReference type="SMART" id="SM00855">
    <property type="entry name" value="PGAM"/>
    <property type="match status" value="1"/>
</dbReference>
<dbReference type="Proteomes" id="UP000321523">
    <property type="component" value="Unassembled WGS sequence"/>
</dbReference>
<dbReference type="CDD" id="cd07067">
    <property type="entry name" value="HP_PGM_like"/>
    <property type="match status" value="1"/>
</dbReference>
<organism evidence="1 2">
    <name type="scientific">Skermanella aerolata</name>
    <dbReference type="NCBI Taxonomy" id="393310"/>
    <lineage>
        <taxon>Bacteria</taxon>
        <taxon>Pseudomonadati</taxon>
        <taxon>Pseudomonadota</taxon>
        <taxon>Alphaproteobacteria</taxon>
        <taxon>Rhodospirillales</taxon>
        <taxon>Azospirillaceae</taxon>
        <taxon>Skermanella</taxon>
    </lineage>
</organism>
<dbReference type="InterPro" id="IPR029033">
    <property type="entry name" value="His_PPase_superfam"/>
</dbReference>
<protein>
    <submittedName>
        <fullName evidence="1">Phosphoglycerate mutase</fullName>
    </submittedName>
</protein>
<dbReference type="PANTHER" id="PTHR48100:SF1">
    <property type="entry name" value="HISTIDINE PHOSPHATASE FAMILY PROTEIN-RELATED"/>
    <property type="match status" value="1"/>
</dbReference>
<dbReference type="SUPFAM" id="SSF53254">
    <property type="entry name" value="Phosphoglycerate mutase-like"/>
    <property type="match status" value="1"/>
</dbReference>
<evidence type="ECO:0000313" key="1">
    <source>
        <dbReference type="EMBL" id="GEO38620.1"/>
    </source>
</evidence>
<dbReference type="EMBL" id="BJYZ01000011">
    <property type="protein sequence ID" value="GEO38620.1"/>
    <property type="molecule type" value="Genomic_DNA"/>
</dbReference>
<evidence type="ECO:0000313" key="2">
    <source>
        <dbReference type="Proteomes" id="UP000321523"/>
    </source>
</evidence>
<dbReference type="InterPro" id="IPR050275">
    <property type="entry name" value="PGM_Phosphatase"/>
</dbReference>
<reference evidence="1 2" key="1">
    <citation type="submission" date="2019-07" db="EMBL/GenBank/DDBJ databases">
        <title>Whole genome shotgun sequence of Skermanella aerolata NBRC 106429.</title>
        <authorList>
            <person name="Hosoyama A."/>
            <person name="Uohara A."/>
            <person name="Ohji S."/>
            <person name="Ichikawa N."/>
        </authorList>
    </citation>
    <scope>NUCLEOTIDE SEQUENCE [LARGE SCALE GENOMIC DNA]</scope>
    <source>
        <strain evidence="1 2">NBRC 106429</strain>
    </source>
</reference>
<dbReference type="GO" id="GO:0005737">
    <property type="term" value="C:cytoplasm"/>
    <property type="evidence" value="ECO:0007669"/>
    <property type="project" value="TreeGrafter"/>
</dbReference>
<accession>A0A512DR03</accession>
<dbReference type="PANTHER" id="PTHR48100">
    <property type="entry name" value="BROAD-SPECIFICITY PHOSPHATASE YOR283W-RELATED"/>
    <property type="match status" value="1"/>
</dbReference>
<dbReference type="AlphaFoldDB" id="A0A512DR03"/>
<gene>
    <name evidence="1" type="ORF">SAE02_27680</name>
</gene>
<comment type="caution">
    <text evidence="1">The sequence shown here is derived from an EMBL/GenBank/DDBJ whole genome shotgun (WGS) entry which is preliminary data.</text>
</comment>
<keyword evidence="2" id="KW-1185">Reference proteome</keyword>